<keyword evidence="4 5" id="KW-0472">Membrane</keyword>
<dbReference type="KEGG" id="tvo:TVG1444614"/>
<evidence type="ECO:0000256" key="1">
    <source>
        <dbReference type="ARBA" id="ARBA00004141"/>
    </source>
</evidence>
<feature type="domain" description="EamA" evidence="6">
    <location>
        <begin position="137"/>
        <end position="269"/>
    </location>
</feature>
<feature type="transmembrane region" description="Helical" evidence="5">
    <location>
        <begin position="114"/>
        <end position="131"/>
    </location>
</feature>
<feature type="transmembrane region" description="Helical" evidence="5">
    <location>
        <begin position="171"/>
        <end position="193"/>
    </location>
</feature>
<gene>
    <name evidence="7" type="ORF">TVG1444614</name>
</gene>
<reference evidence="7 8" key="1">
    <citation type="journal article" date="1999" name="Proc. Jpn. Acad.">
        <title>Determination of the complete genomic DNA sequence of Thermoplasma volvanium GSS1.</title>
        <authorList>
            <person name="Kawashima T."/>
            <person name="Yamamoto Y."/>
            <person name="Aramaki H."/>
            <person name="Nunoshiba T."/>
            <person name="Kawamoto T."/>
            <person name="Watanabe K."/>
            <person name="Yamazaki M."/>
            <person name="Kanehori K."/>
            <person name="Amano N."/>
            <person name="Ohya Y."/>
            <person name="Makino K."/>
            <person name="Suzuki M."/>
        </authorList>
    </citation>
    <scope>NUCLEOTIDE SEQUENCE [LARGE SCALE GENOMIC DNA]</scope>
    <source>
        <strain evidence="8">ATCC 51530 / DSM 4299 / JCM 9571 / NBRC 15438 / GSS1</strain>
    </source>
</reference>
<dbReference type="STRING" id="273116.gene:9382208"/>
<feature type="transmembrane region" description="Helical" evidence="5">
    <location>
        <begin position="80"/>
        <end position="102"/>
    </location>
</feature>
<evidence type="ECO:0000256" key="3">
    <source>
        <dbReference type="ARBA" id="ARBA00022989"/>
    </source>
</evidence>
<feature type="transmembrane region" description="Helical" evidence="5">
    <location>
        <begin position="137"/>
        <end position="159"/>
    </location>
</feature>
<dbReference type="PANTHER" id="PTHR32322:SF2">
    <property type="entry name" value="EAMA DOMAIN-CONTAINING PROTEIN"/>
    <property type="match status" value="1"/>
</dbReference>
<feature type="transmembrane region" description="Helical" evidence="5">
    <location>
        <begin position="253"/>
        <end position="272"/>
    </location>
</feature>
<keyword evidence="2 5" id="KW-0812">Transmembrane</keyword>
<dbReference type="HOGENOM" id="CLU_1017890_0_0_2"/>
<dbReference type="AlphaFoldDB" id="Q978L6"/>
<dbReference type="InterPro" id="IPR050638">
    <property type="entry name" value="AA-Vitamin_Transporters"/>
</dbReference>
<keyword evidence="8" id="KW-1185">Reference proteome</keyword>
<evidence type="ECO:0000256" key="2">
    <source>
        <dbReference type="ARBA" id="ARBA00022692"/>
    </source>
</evidence>
<dbReference type="SUPFAM" id="SSF103481">
    <property type="entry name" value="Multidrug resistance efflux transporter EmrE"/>
    <property type="match status" value="2"/>
</dbReference>
<name>Q978L6_THEVO</name>
<dbReference type="eggNOG" id="arCOG00271">
    <property type="taxonomic scope" value="Archaea"/>
</dbReference>
<accession>Q978L6</accession>
<dbReference type="InterPro" id="IPR000620">
    <property type="entry name" value="EamA_dom"/>
</dbReference>
<keyword evidence="3 5" id="KW-1133">Transmembrane helix</keyword>
<evidence type="ECO:0000313" key="8">
    <source>
        <dbReference type="Proteomes" id="UP000001017"/>
    </source>
</evidence>
<organism evidence="7 8">
    <name type="scientific">Thermoplasma volcanium (strain ATCC 51530 / DSM 4299 / JCM 9571 / NBRC 15438 / GSS1)</name>
    <dbReference type="NCBI Taxonomy" id="273116"/>
    <lineage>
        <taxon>Archaea</taxon>
        <taxon>Methanobacteriati</taxon>
        <taxon>Thermoplasmatota</taxon>
        <taxon>Thermoplasmata</taxon>
        <taxon>Thermoplasmatales</taxon>
        <taxon>Thermoplasmataceae</taxon>
        <taxon>Thermoplasma</taxon>
    </lineage>
</organism>
<dbReference type="InterPro" id="IPR037185">
    <property type="entry name" value="EmrE-like"/>
</dbReference>
<reference evidence="7 8" key="2">
    <citation type="journal article" date="2000" name="Proc. Natl. Acad. Sci. U.S.A.">
        <title>Archaeal adaptation to higher temperatures revealed by genomic sequence of Thermoplasma volcanium.</title>
        <authorList>
            <person name="Kawashima T."/>
            <person name="Amano N."/>
            <person name="Koike H."/>
            <person name="Makino S."/>
            <person name="Higuchi S."/>
            <person name="Kawashima-Ohya Y."/>
            <person name="Watanabe K."/>
            <person name="Yamazaki M."/>
            <person name="Kanehori K."/>
            <person name="Kawamoto T."/>
            <person name="Nunoshiba T."/>
            <person name="Yamamoto Y."/>
            <person name="Aramaki H."/>
            <person name="Makino K."/>
            <person name="Suzuki M."/>
        </authorList>
    </citation>
    <scope>NUCLEOTIDE SEQUENCE [LARGE SCALE GENOMIC DNA]</scope>
    <source>
        <strain evidence="8">ATCC 51530 / DSM 4299 / JCM 9571 / NBRC 15438 / GSS1</strain>
    </source>
</reference>
<evidence type="ECO:0000256" key="5">
    <source>
        <dbReference type="SAM" id="Phobius"/>
    </source>
</evidence>
<feature type="transmembrane region" description="Helical" evidence="5">
    <location>
        <begin position="53"/>
        <end position="74"/>
    </location>
</feature>
<protein>
    <recommendedName>
        <fullName evidence="6">EamA domain-containing protein</fullName>
    </recommendedName>
</protein>
<feature type="domain" description="EamA" evidence="6">
    <location>
        <begin position="2"/>
        <end position="125"/>
    </location>
</feature>
<evidence type="ECO:0000313" key="7">
    <source>
        <dbReference type="EMBL" id="BAB60541.1"/>
    </source>
</evidence>
<evidence type="ECO:0000256" key="4">
    <source>
        <dbReference type="ARBA" id="ARBA00023136"/>
    </source>
</evidence>
<dbReference type="PhylomeDB" id="Q978L6"/>
<feature type="transmembrane region" description="Helical" evidence="5">
    <location>
        <begin position="199"/>
        <end position="219"/>
    </location>
</feature>
<feature type="transmembrane region" description="Helical" evidence="5">
    <location>
        <begin position="20"/>
        <end position="41"/>
    </location>
</feature>
<dbReference type="GO" id="GO:0016020">
    <property type="term" value="C:membrane"/>
    <property type="evidence" value="ECO:0007669"/>
    <property type="project" value="UniProtKB-SubCell"/>
</dbReference>
<sequence>MAFFWALNYVMVKFAYAYDLSSSILLMRVLYASIFSSLIFIRQIKLPKSPLEHLKVFILANLNITGFFSLWFFGETGVSAAVTSIVIYSYPILATAFSYLFLGDRFGAMKTLGLILGFAGLVIIFIRSINVENLVDLIMLLVAAISWAIGTVFYRKYLLGYDSAGLNTLQLLYALPVVLLISLFTGGINIGLLQLKFNLIMIYMGSFGTAIAYFIYLYLYRKYKVSSISAYFFLVPAISVVLAAVLLKEPISALTIAGFAVMSAGIFLSGSFK</sequence>
<evidence type="ECO:0000259" key="6">
    <source>
        <dbReference type="Pfam" id="PF00892"/>
    </source>
</evidence>
<dbReference type="EMBL" id="BA000011">
    <property type="protein sequence ID" value="BAB60541.1"/>
    <property type="molecule type" value="Genomic_DNA"/>
</dbReference>
<feature type="transmembrane region" description="Helical" evidence="5">
    <location>
        <begin position="228"/>
        <end position="247"/>
    </location>
</feature>
<proteinExistence type="predicted"/>
<dbReference type="Pfam" id="PF00892">
    <property type="entry name" value="EamA"/>
    <property type="match status" value="2"/>
</dbReference>
<dbReference type="PANTHER" id="PTHR32322">
    <property type="entry name" value="INNER MEMBRANE TRANSPORTER"/>
    <property type="match status" value="1"/>
</dbReference>
<dbReference type="Proteomes" id="UP000001017">
    <property type="component" value="Chromosome"/>
</dbReference>
<comment type="subcellular location">
    <subcellularLocation>
        <location evidence="1">Membrane</location>
        <topology evidence="1">Multi-pass membrane protein</topology>
    </subcellularLocation>
</comment>
<dbReference type="PaxDb" id="273116-14325638"/>